<organism evidence="1 2">
    <name type="scientific">Smallanthus sonchifolius</name>
    <dbReference type="NCBI Taxonomy" id="185202"/>
    <lineage>
        <taxon>Eukaryota</taxon>
        <taxon>Viridiplantae</taxon>
        <taxon>Streptophyta</taxon>
        <taxon>Embryophyta</taxon>
        <taxon>Tracheophyta</taxon>
        <taxon>Spermatophyta</taxon>
        <taxon>Magnoliopsida</taxon>
        <taxon>eudicotyledons</taxon>
        <taxon>Gunneridae</taxon>
        <taxon>Pentapetalae</taxon>
        <taxon>asterids</taxon>
        <taxon>campanulids</taxon>
        <taxon>Asterales</taxon>
        <taxon>Asteraceae</taxon>
        <taxon>Asteroideae</taxon>
        <taxon>Heliantheae alliance</taxon>
        <taxon>Millerieae</taxon>
        <taxon>Smallanthus</taxon>
    </lineage>
</organism>
<comment type="caution">
    <text evidence="1">The sequence shown here is derived from an EMBL/GenBank/DDBJ whole genome shotgun (WGS) entry which is preliminary data.</text>
</comment>
<gene>
    <name evidence="1" type="ORF">L1987_10151</name>
</gene>
<keyword evidence="2" id="KW-1185">Reference proteome</keyword>
<dbReference type="EMBL" id="CM042020">
    <property type="protein sequence ID" value="KAI3822559.1"/>
    <property type="molecule type" value="Genomic_DNA"/>
</dbReference>
<accession>A0ACB9JRP2</accession>
<proteinExistence type="predicted"/>
<dbReference type="Proteomes" id="UP001056120">
    <property type="component" value="Linkage Group LG03"/>
</dbReference>
<reference evidence="1 2" key="2">
    <citation type="journal article" date="2022" name="Mol. Ecol. Resour.">
        <title>The genomes of chicory, endive, great burdock and yacon provide insights into Asteraceae paleo-polyploidization history and plant inulin production.</title>
        <authorList>
            <person name="Fan W."/>
            <person name="Wang S."/>
            <person name="Wang H."/>
            <person name="Wang A."/>
            <person name="Jiang F."/>
            <person name="Liu H."/>
            <person name="Zhao H."/>
            <person name="Xu D."/>
            <person name="Zhang Y."/>
        </authorList>
    </citation>
    <scope>NUCLEOTIDE SEQUENCE [LARGE SCALE GENOMIC DNA]</scope>
    <source>
        <strain evidence="2">cv. Yunnan</strain>
        <tissue evidence="1">Leaves</tissue>
    </source>
</reference>
<name>A0ACB9JRP2_9ASTR</name>
<sequence>MKLVWSMVLLVAATTVMNVAECWEEIPANGSDGVIRVGGKVLCQDCTEGWNEWVDGNKPIEGCTVSVTCMDERKRIIYYGSDKTDKAGEFEVTINKYIHGKKINPETCFTRLVSSPDPICNIPTDFTGGKTGVKLGRPTIMYRDMIKHVLDPFYYTTPMCDEPDTNDNDNGNDDNSHGKEKNIDNLMSIYQDN</sequence>
<protein>
    <submittedName>
        <fullName evidence="1">Uncharacterized protein</fullName>
    </submittedName>
</protein>
<evidence type="ECO:0000313" key="2">
    <source>
        <dbReference type="Proteomes" id="UP001056120"/>
    </source>
</evidence>
<reference evidence="2" key="1">
    <citation type="journal article" date="2022" name="Mol. Ecol. Resour.">
        <title>The genomes of chicory, endive, great burdock and yacon provide insights into Asteraceae palaeo-polyploidization history and plant inulin production.</title>
        <authorList>
            <person name="Fan W."/>
            <person name="Wang S."/>
            <person name="Wang H."/>
            <person name="Wang A."/>
            <person name="Jiang F."/>
            <person name="Liu H."/>
            <person name="Zhao H."/>
            <person name="Xu D."/>
            <person name="Zhang Y."/>
        </authorList>
    </citation>
    <scope>NUCLEOTIDE SEQUENCE [LARGE SCALE GENOMIC DNA]</scope>
    <source>
        <strain evidence="2">cv. Yunnan</strain>
    </source>
</reference>
<evidence type="ECO:0000313" key="1">
    <source>
        <dbReference type="EMBL" id="KAI3822559.1"/>
    </source>
</evidence>